<reference evidence="3 4" key="1">
    <citation type="submission" date="2023-05" db="EMBL/GenBank/DDBJ databases">
        <title>B98-5 Cell Line De Novo Hybrid Assembly: An Optical Mapping Approach.</title>
        <authorList>
            <person name="Kananen K."/>
            <person name="Auerbach J.A."/>
            <person name="Kautto E."/>
            <person name="Blachly J.S."/>
        </authorList>
    </citation>
    <scope>NUCLEOTIDE SEQUENCE [LARGE SCALE GENOMIC DNA]</scope>
    <source>
        <strain evidence="3">B95-8</strain>
        <tissue evidence="3">Cell line</tissue>
    </source>
</reference>
<gene>
    <name evidence="3" type="ORF">P7K49_020690</name>
</gene>
<protein>
    <submittedName>
        <fullName evidence="3">Uncharacterized protein</fullName>
    </submittedName>
</protein>
<keyword evidence="2" id="KW-0472">Membrane</keyword>
<evidence type="ECO:0000313" key="4">
    <source>
        <dbReference type="Proteomes" id="UP001266305"/>
    </source>
</evidence>
<keyword evidence="2" id="KW-1133">Transmembrane helix</keyword>
<dbReference type="Proteomes" id="UP001266305">
    <property type="component" value="Unassembled WGS sequence"/>
</dbReference>
<feature type="transmembrane region" description="Helical" evidence="2">
    <location>
        <begin position="12"/>
        <end position="30"/>
    </location>
</feature>
<evidence type="ECO:0000313" key="3">
    <source>
        <dbReference type="EMBL" id="KAK2103023.1"/>
    </source>
</evidence>
<name>A0ABQ9V0U7_SAGOE</name>
<accession>A0ABQ9V0U7</accession>
<sequence length="166" mass="18017">MAVARKIKTLLTVNILVFVGIVLFSVYCRLQGRSRELVRIVGAADRRVRSRHAKVGALGEREAILQRLDHLEEVVYNQLNGERGRQAWGGDRGRSHVHRGVMGQAGLVWAPLCASVGGYTRRDRKGKGYGGSSSGDLRNPPRMTPNFLPKRTSAGIFGPALGAGSA</sequence>
<keyword evidence="2" id="KW-0812">Transmembrane</keyword>
<feature type="region of interest" description="Disordered" evidence="1">
    <location>
        <begin position="123"/>
        <end position="166"/>
    </location>
</feature>
<keyword evidence="4" id="KW-1185">Reference proteome</keyword>
<evidence type="ECO:0000256" key="2">
    <source>
        <dbReference type="SAM" id="Phobius"/>
    </source>
</evidence>
<evidence type="ECO:0000256" key="1">
    <source>
        <dbReference type="SAM" id="MobiDB-lite"/>
    </source>
</evidence>
<proteinExistence type="predicted"/>
<comment type="caution">
    <text evidence="3">The sequence shown here is derived from an EMBL/GenBank/DDBJ whole genome shotgun (WGS) entry which is preliminary data.</text>
</comment>
<dbReference type="EMBL" id="JASSZA010000009">
    <property type="protein sequence ID" value="KAK2103023.1"/>
    <property type="molecule type" value="Genomic_DNA"/>
</dbReference>
<organism evidence="3 4">
    <name type="scientific">Saguinus oedipus</name>
    <name type="common">Cotton-top tamarin</name>
    <name type="synonym">Oedipomidas oedipus</name>
    <dbReference type="NCBI Taxonomy" id="9490"/>
    <lineage>
        <taxon>Eukaryota</taxon>
        <taxon>Metazoa</taxon>
        <taxon>Chordata</taxon>
        <taxon>Craniata</taxon>
        <taxon>Vertebrata</taxon>
        <taxon>Euteleostomi</taxon>
        <taxon>Mammalia</taxon>
        <taxon>Eutheria</taxon>
        <taxon>Euarchontoglires</taxon>
        <taxon>Primates</taxon>
        <taxon>Haplorrhini</taxon>
        <taxon>Platyrrhini</taxon>
        <taxon>Cebidae</taxon>
        <taxon>Callitrichinae</taxon>
        <taxon>Saguinus</taxon>
    </lineage>
</organism>